<dbReference type="InterPro" id="IPR000021">
    <property type="entry name" value="Hok/gef_toxin"/>
</dbReference>
<evidence type="ECO:0000313" key="10">
    <source>
        <dbReference type="EMBL" id="EHI50279.1"/>
    </source>
</evidence>
<keyword evidence="3" id="KW-1003">Cell membrane</keyword>
<protein>
    <submittedName>
        <fullName evidence="10">SrnB protein</fullName>
    </submittedName>
</protein>
<comment type="caution">
    <text evidence="10">The sequence shown here is derived from an EMBL/GenBank/DDBJ whole genome shotgun (WGS) entry which is preliminary data.</text>
</comment>
<sequence>MKSGAAYITDSREFWDQGSPRLPCRTPEALKRPAAIFGQPATWLFWLPLADGILQQCIDVSQMLSLVVLSASLGHWASRLYHRRGCLRLFVSSASKSQIDESPEGQFSLTNEARVIYVAILIAKPLQPKEASMFGKTAVVSLLIVCITALGVISLVRDSLCELEVHQGETEIRLNLAYEAKR</sequence>
<dbReference type="EMBL" id="AGVO01000108">
    <property type="protein sequence ID" value="EHI50279.1"/>
    <property type="molecule type" value="Genomic_DNA"/>
</dbReference>
<reference evidence="10 11" key="1">
    <citation type="journal article" date="2012" name="Front. Microbiol.">
        <title>Draft Genome Sequence of the Virulent Strain 01-B526 of the Fish Pathogen Aeromonas salmonicida.</title>
        <authorList>
            <person name="Charette S.J."/>
            <person name="Brochu F."/>
            <person name="Boyle B."/>
            <person name="Filion G."/>
            <person name="Tanaka K.H."/>
            <person name="Derome N."/>
        </authorList>
    </citation>
    <scope>NUCLEOTIDE SEQUENCE [LARGE SCALE GENOMIC DNA]</scope>
    <source>
        <strain evidence="10 11">01-B526</strain>
    </source>
</reference>
<evidence type="ECO:0000256" key="2">
    <source>
        <dbReference type="ARBA" id="ARBA00008629"/>
    </source>
</evidence>
<dbReference type="Proteomes" id="UP000006428">
    <property type="component" value="Unassembled WGS sequence"/>
</dbReference>
<keyword evidence="6 9" id="KW-0812">Transmembrane</keyword>
<name>A0ABN0DUC0_AERSS</name>
<comment type="subcellular location">
    <subcellularLocation>
        <location evidence="1">Cell inner membrane</location>
        <topology evidence="1">Single-pass membrane protein</topology>
    </subcellularLocation>
</comment>
<feature type="transmembrane region" description="Helical" evidence="9">
    <location>
        <begin position="134"/>
        <end position="156"/>
    </location>
</feature>
<dbReference type="PROSITE" id="PS00556">
    <property type="entry name" value="HOK_GEF"/>
    <property type="match status" value="1"/>
</dbReference>
<evidence type="ECO:0000256" key="6">
    <source>
        <dbReference type="ARBA" id="ARBA00022692"/>
    </source>
</evidence>
<keyword evidence="8 9" id="KW-0472">Membrane</keyword>
<dbReference type="Pfam" id="PF01848">
    <property type="entry name" value="HOK_GEF"/>
    <property type="match status" value="1"/>
</dbReference>
<keyword evidence="11" id="KW-1185">Reference proteome</keyword>
<gene>
    <name evidence="10" type="ORF">IYQ_22540</name>
</gene>
<organism evidence="10 11">
    <name type="scientific">Aeromonas salmonicida subsp. salmonicida 01-B526</name>
    <dbReference type="NCBI Taxonomy" id="1076135"/>
    <lineage>
        <taxon>Bacteria</taxon>
        <taxon>Pseudomonadati</taxon>
        <taxon>Pseudomonadota</taxon>
        <taxon>Gammaproteobacteria</taxon>
        <taxon>Aeromonadales</taxon>
        <taxon>Aeromonadaceae</taxon>
        <taxon>Aeromonas</taxon>
    </lineage>
</organism>
<accession>A0ABN0DUC0</accession>
<evidence type="ECO:0000256" key="4">
    <source>
        <dbReference type="ARBA" id="ARBA00022519"/>
    </source>
</evidence>
<evidence type="ECO:0000256" key="8">
    <source>
        <dbReference type="ARBA" id="ARBA00023136"/>
    </source>
</evidence>
<keyword evidence="4" id="KW-0997">Cell inner membrane</keyword>
<evidence type="ECO:0000256" key="9">
    <source>
        <dbReference type="SAM" id="Phobius"/>
    </source>
</evidence>
<evidence type="ECO:0000256" key="1">
    <source>
        <dbReference type="ARBA" id="ARBA00004377"/>
    </source>
</evidence>
<dbReference type="InterPro" id="IPR018084">
    <property type="entry name" value="Hok/gef_toxin_CS"/>
</dbReference>
<keyword evidence="5" id="KW-1277">Toxin-antitoxin system</keyword>
<evidence type="ECO:0000313" key="11">
    <source>
        <dbReference type="Proteomes" id="UP000006428"/>
    </source>
</evidence>
<evidence type="ECO:0000256" key="7">
    <source>
        <dbReference type="ARBA" id="ARBA00022989"/>
    </source>
</evidence>
<evidence type="ECO:0000256" key="3">
    <source>
        <dbReference type="ARBA" id="ARBA00022475"/>
    </source>
</evidence>
<evidence type="ECO:0000256" key="5">
    <source>
        <dbReference type="ARBA" id="ARBA00022649"/>
    </source>
</evidence>
<dbReference type="PRINTS" id="PR00281">
    <property type="entry name" value="HOKGEFTOXIC"/>
</dbReference>
<comment type="similarity">
    <text evidence="2">Belongs to the Hok/Gef family.</text>
</comment>
<proteinExistence type="inferred from homology"/>
<keyword evidence="7 9" id="KW-1133">Transmembrane helix</keyword>